<dbReference type="EMBL" id="AAWS01000014">
    <property type="protein sequence ID" value="EAY28658.1"/>
    <property type="molecule type" value="Genomic_DNA"/>
</dbReference>
<accession>A1ZLA4</accession>
<protein>
    <submittedName>
        <fullName evidence="1">Uncharacterized protein</fullName>
    </submittedName>
</protein>
<comment type="caution">
    <text evidence="1">The sequence shown here is derived from an EMBL/GenBank/DDBJ whole genome shotgun (WGS) entry which is preliminary data.</text>
</comment>
<reference evidence="1 2" key="1">
    <citation type="submission" date="2007-01" db="EMBL/GenBank/DDBJ databases">
        <authorList>
            <person name="Haygood M."/>
            <person name="Podell S."/>
            <person name="Anderson C."/>
            <person name="Hopkinson B."/>
            <person name="Roe K."/>
            <person name="Barbeau K."/>
            <person name="Gaasterland T."/>
            <person name="Ferriera S."/>
            <person name="Johnson J."/>
            <person name="Kravitz S."/>
            <person name="Beeson K."/>
            <person name="Sutton G."/>
            <person name="Rogers Y.-H."/>
            <person name="Friedman R."/>
            <person name="Frazier M."/>
            <person name="Venter J.C."/>
        </authorList>
    </citation>
    <scope>NUCLEOTIDE SEQUENCE [LARGE SCALE GENOMIC DNA]</scope>
    <source>
        <strain evidence="1 2">ATCC 23134</strain>
    </source>
</reference>
<sequence length="40" mass="4905">MAWCMNTNKFLIDFVCELQRRFTGYFNILIFADFFSIYPK</sequence>
<evidence type="ECO:0000313" key="2">
    <source>
        <dbReference type="Proteomes" id="UP000004095"/>
    </source>
</evidence>
<evidence type="ECO:0000313" key="1">
    <source>
        <dbReference type="EMBL" id="EAY28658.1"/>
    </source>
</evidence>
<dbReference type="AlphaFoldDB" id="A1ZLA4"/>
<dbReference type="Proteomes" id="UP000004095">
    <property type="component" value="Unassembled WGS sequence"/>
</dbReference>
<name>A1ZLA4_MICM2</name>
<proteinExistence type="predicted"/>
<keyword evidence="2" id="KW-1185">Reference proteome</keyword>
<gene>
    <name evidence="1" type="ORF">M23134_07756</name>
</gene>
<organism evidence="1 2">
    <name type="scientific">Microscilla marina ATCC 23134</name>
    <dbReference type="NCBI Taxonomy" id="313606"/>
    <lineage>
        <taxon>Bacteria</taxon>
        <taxon>Pseudomonadati</taxon>
        <taxon>Bacteroidota</taxon>
        <taxon>Cytophagia</taxon>
        <taxon>Cytophagales</taxon>
        <taxon>Microscillaceae</taxon>
        <taxon>Microscilla</taxon>
    </lineage>
</organism>